<proteinExistence type="predicted"/>
<dbReference type="Gene3D" id="3.10.450.40">
    <property type="match status" value="1"/>
</dbReference>
<evidence type="ECO:0008006" key="3">
    <source>
        <dbReference type="Google" id="ProtNLM"/>
    </source>
</evidence>
<dbReference type="EMBL" id="JAJGMW010000002">
    <property type="protein sequence ID" value="MCC4211345.1"/>
    <property type="molecule type" value="Genomic_DNA"/>
</dbReference>
<dbReference type="SUPFAM" id="SSF160719">
    <property type="entry name" value="gpW/gp25-like"/>
    <property type="match status" value="1"/>
</dbReference>
<name>A0ABS8GNT3_9FLAO</name>
<sequence length="114" mass="12833">MGKGTGILLNDTNDQGEILDLKIEPVRNASGKIISGLVVGNSLEQNKALLLITQPGEFKFRPDLGVGIEDLLLSNDFLEYRHKIRQEFEKDGLYVKRVDLFENKPVKIEADYES</sequence>
<keyword evidence="2" id="KW-1185">Reference proteome</keyword>
<accession>A0ABS8GNT3</accession>
<dbReference type="Proteomes" id="UP001197770">
    <property type="component" value="Unassembled WGS sequence"/>
</dbReference>
<comment type="caution">
    <text evidence="1">The sequence shown here is derived from an EMBL/GenBank/DDBJ whole genome shotgun (WGS) entry which is preliminary data.</text>
</comment>
<reference evidence="1 2" key="1">
    <citation type="submission" date="2021-11" db="EMBL/GenBank/DDBJ databases">
        <title>Seasonal and diel survey of microbial diversity of the Tyrrhenian coast.</title>
        <authorList>
            <person name="Gattoni G."/>
            <person name="Corral P."/>
        </authorList>
    </citation>
    <scope>NUCLEOTIDE SEQUENCE [LARGE SCALE GENOMIC DNA]</scope>
    <source>
        <strain evidence="1 2">Mr9</strain>
    </source>
</reference>
<evidence type="ECO:0000313" key="2">
    <source>
        <dbReference type="Proteomes" id="UP001197770"/>
    </source>
</evidence>
<evidence type="ECO:0000313" key="1">
    <source>
        <dbReference type="EMBL" id="MCC4211345.1"/>
    </source>
</evidence>
<dbReference type="RefSeq" id="WP_228228466.1">
    <property type="nucleotide sequence ID" value="NZ_JAJGMW010000002.1"/>
</dbReference>
<organism evidence="1 2">
    <name type="scientific">Leeuwenhoekiella parthenopeia</name>
    <dbReference type="NCBI Taxonomy" id="2890320"/>
    <lineage>
        <taxon>Bacteria</taxon>
        <taxon>Pseudomonadati</taxon>
        <taxon>Bacteroidota</taxon>
        <taxon>Flavobacteriia</taxon>
        <taxon>Flavobacteriales</taxon>
        <taxon>Flavobacteriaceae</taxon>
        <taxon>Leeuwenhoekiella</taxon>
    </lineage>
</organism>
<gene>
    <name evidence="1" type="ORF">LLW17_01325</name>
</gene>
<protein>
    <recommendedName>
        <fullName evidence="3">PRC-barrel domain-containing protein</fullName>
    </recommendedName>
</protein>